<dbReference type="InterPro" id="IPR018108">
    <property type="entry name" value="MCP_transmembrane"/>
</dbReference>
<organism evidence="13 14">
    <name type="scientific">Pyrenophora teres f. teres</name>
    <dbReference type="NCBI Taxonomy" id="97479"/>
    <lineage>
        <taxon>Eukaryota</taxon>
        <taxon>Fungi</taxon>
        <taxon>Dikarya</taxon>
        <taxon>Ascomycota</taxon>
        <taxon>Pezizomycotina</taxon>
        <taxon>Dothideomycetes</taxon>
        <taxon>Pleosporomycetidae</taxon>
        <taxon>Pleosporales</taxon>
        <taxon>Pleosporineae</taxon>
        <taxon>Pleosporaceae</taxon>
        <taxon>Pyrenophora</taxon>
    </lineage>
</organism>
<dbReference type="EMBL" id="HG992983">
    <property type="protein sequence ID" value="CAE7195312.1"/>
    <property type="molecule type" value="Genomic_DNA"/>
</dbReference>
<feature type="repeat" description="Solcar" evidence="10">
    <location>
        <begin position="65"/>
        <end position="151"/>
    </location>
</feature>
<dbReference type="GO" id="GO:0031966">
    <property type="term" value="C:mitochondrial membrane"/>
    <property type="evidence" value="ECO:0007669"/>
    <property type="project" value="UniProtKB-SubCell"/>
</dbReference>
<evidence type="ECO:0000256" key="11">
    <source>
        <dbReference type="RuleBase" id="RU000488"/>
    </source>
</evidence>
<evidence type="ECO:0000256" key="2">
    <source>
        <dbReference type="ARBA" id="ARBA00006375"/>
    </source>
</evidence>
<comment type="subcellular location">
    <subcellularLocation>
        <location evidence="1">Mitochondrion membrane</location>
        <topology evidence="1">Multi-pass membrane protein</topology>
    </subcellularLocation>
</comment>
<dbReference type="InterPro" id="IPR023395">
    <property type="entry name" value="MCP_dom_sf"/>
</dbReference>
<name>A0A6S6W8K9_9PLEO</name>
<dbReference type="PROSITE" id="PS50920">
    <property type="entry name" value="SOLCAR"/>
    <property type="match status" value="1"/>
</dbReference>
<evidence type="ECO:0000256" key="1">
    <source>
        <dbReference type="ARBA" id="ARBA00004225"/>
    </source>
</evidence>
<proteinExistence type="inferred from homology"/>
<dbReference type="SUPFAM" id="SSF103506">
    <property type="entry name" value="Mitochondrial carrier"/>
    <property type="match status" value="1"/>
</dbReference>
<evidence type="ECO:0000256" key="7">
    <source>
        <dbReference type="ARBA" id="ARBA00022989"/>
    </source>
</evidence>
<evidence type="ECO:0000313" key="13">
    <source>
        <dbReference type="EMBL" id="CAE7195312.1"/>
    </source>
</evidence>
<dbReference type="Gene3D" id="1.50.40.10">
    <property type="entry name" value="Mitochondrial carrier domain"/>
    <property type="match status" value="1"/>
</dbReference>
<keyword evidence="9 10" id="KW-0472">Membrane</keyword>
<evidence type="ECO:0000313" key="14">
    <source>
        <dbReference type="Proteomes" id="UP000472372"/>
    </source>
</evidence>
<keyword evidence="7" id="KW-1133">Transmembrane helix</keyword>
<evidence type="ECO:0000256" key="10">
    <source>
        <dbReference type="PROSITE-ProRule" id="PRU00282"/>
    </source>
</evidence>
<evidence type="ECO:0000256" key="8">
    <source>
        <dbReference type="ARBA" id="ARBA00023128"/>
    </source>
</evidence>
<protein>
    <submittedName>
        <fullName evidence="13">Tricarboxylate transport protein</fullName>
    </submittedName>
</protein>
<dbReference type="Pfam" id="PF00153">
    <property type="entry name" value="Mito_carr"/>
    <property type="match status" value="1"/>
</dbReference>
<feature type="region of interest" description="Disordered" evidence="12">
    <location>
        <begin position="194"/>
        <end position="213"/>
    </location>
</feature>
<keyword evidence="6" id="KW-0999">Mitochondrion inner membrane</keyword>
<evidence type="ECO:0000256" key="4">
    <source>
        <dbReference type="ARBA" id="ARBA00022692"/>
    </source>
</evidence>
<feature type="compositionally biased region" description="Basic and acidic residues" evidence="12">
    <location>
        <begin position="202"/>
        <end position="213"/>
    </location>
</feature>
<dbReference type="Proteomes" id="UP000472372">
    <property type="component" value="Chromosome 7"/>
</dbReference>
<gene>
    <name evidence="13" type="ORF">PTTW11_08124</name>
</gene>
<keyword evidence="3 11" id="KW-0813">Transport</keyword>
<reference evidence="13" key="1">
    <citation type="submission" date="2021-02" db="EMBL/GenBank/DDBJ databases">
        <authorList>
            <person name="Syme A R."/>
            <person name="Syme A R."/>
            <person name="Moolhuijzen P."/>
        </authorList>
    </citation>
    <scope>NUCLEOTIDE SEQUENCE</scope>
    <source>
        <strain evidence="13">W1-1</strain>
    </source>
</reference>
<evidence type="ECO:0000256" key="5">
    <source>
        <dbReference type="ARBA" id="ARBA00022737"/>
    </source>
</evidence>
<evidence type="ECO:0000256" key="3">
    <source>
        <dbReference type="ARBA" id="ARBA00022448"/>
    </source>
</evidence>
<accession>A0A6S6W8K9</accession>
<sequence length="213" mass="23253">MLHKPHRSPTVRRELPLITRRPMHSTYIQSRQLETMANPFPSTPDNHPFFCKRHQRQPTPKKRSPHPVVSLFSGAVAGGVEATTTYPFEFAKTRAQLQVGASGSRNLFAVLSQVAKSEGFGAIYTGCSTLIVGTAFKARVRFLSFDSIRKRLADERGVLSQAQGLLAGMAAGAVESIITVTTMERVNTALIDNAKSGGQRPEGIRATEESTTE</sequence>
<evidence type="ECO:0000256" key="6">
    <source>
        <dbReference type="ARBA" id="ARBA00022792"/>
    </source>
</evidence>
<dbReference type="AlphaFoldDB" id="A0A6S6W8K9"/>
<evidence type="ECO:0000256" key="12">
    <source>
        <dbReference type="SAM" id="MobiDB-lite"/>
    </source>
</evidence>
<keyword evidence="8" id="KW-0496">Mitochondrion</keyword>
<evidence type="ECO:0000256" key="9">
    <source>
        <dbReference type="ARBA" id="ARBA00023136"/>
    </source>
</evidence>
<dbReference type="GO" id="GO:0006843">
    <property type="term" value="P:mitochondrial citrate transmembrane transport"/>
    <property type="evidence" value="ECO:0007669"/>
    <property type="project" value="TreeGrafter"/>
</dbReference>
<dbReference type="GO" id="GO:0071913">
    <property type="term" value="F:citrate secondary active transmembrane transporter activity"/>
    <property type="evidence" value="ECO:0007669"/>
    <property type="project" value="TreeGrafter"/>
</dbReference>
<comment type="similarity">
    <text evidence="2 11">Belongs to the mitochondrial carrier (TC 2.A.29) family.</text>
</comment>
<dbReference type="PANTHER" id="PTHR45788:SF3">
    <property type="entry name" value="TRICARBOXYLATE TRANSPORT PROTEIN"/>
    <property type="match status" value="1"/>
</dbReference>
<keyword evidence="5" id="KW-0677">Repeat</keyword>
<dbReference type="InterPro" id="IPR049563">
    <property type="entry name" value="TXTP-like"/>
</dbReference>
<keyword evidence="4 10" id="KW-0812">Transmembrane</keyword>
<dbReference type="PANTHER" id="PTHR45788">
    <property type="entry name" value="SUCCINATE/FUMARATE MITOCHONDRIAL TRANSPORTER-RELATED"/>
    <property type="match status" value="1"/>
</dbReference>